<feature type="region of interest" description="Disordered" evidence="1">
    <location>
        <begin position="30"/>
        <end position="49"/>
    </location>
</feature>
<gene>
    <name evidence="2" type="ORF">K443DRAFT_467623</name>
</gene>
<protein>
    <submittedName>
        <fullName evidence="2">Uncharacterized protein</fullName>
    </submittedName>
</protein>
<sequence length="212" mass="23043">MMSTAACIRPTTITVVMLCLSEKTGRIAESTPQTSAGIEFPSSQCPGGPGGRGSFDDLMTRRVVQRTMAALGGDSAYRWGSWIPCQWHQSTMTSLSRFWTLTFLRGANLSASQHARTTSRPLRELGPRPKRAETPLFSMACFSFSNTSSASSSNAVLDVGEVGEYCKLKRLLVRVCAAWGEVGEGISILEGLRRRSRMGVKLSVGGNWVDLE</sequence>
<reference evidence="3" key="2">
    <citation type="submission" date="2015-01" db="EMBL/GenBank/DDBJ databases">
        <title>Evolutionary Origins and Diversification of the Mycorrhizal Mutualists.</title>
        <authorList>
            <consortium name="DOE Joint Genome Institute"/>
            <consortium name="Mycorrhizal Genomics Consortium"/>
            <person name="Kohler A."/>
            <person name="Kuo A."/>
            <person name="Nagy L.G."/>
            <person name="Floudas D."/>
            <person name="Copeland A."/>
            <person name="Barry K.W."/>
            <person name="Cichocki N."/>
            <person name="Veneault-Fourrey C."/>
            <person name="LaButti K."/>
            <person name="Lindquist E.A."/>
            <person name="Lipzen A."/>
            <person name="Lundell T."/>
            <person name="Morin E."/>
            <person name="Murat C."/>
            <person name="Riley R."/>
            <person name="Ohm R."/>
            <person name="Sun H."/>
            <person name="Tunlid A."/>
            <person name="Henrissat B."/>
            <person name="Grigoriev I.V."/>
            <person name="Hibbett D.S."/>
            <person name="Martin F."/>
        </authorList>
    </citation>
    <scope>NUCLEOTIDE SEQUENCE [LARGE SCALE GENOMIC DNA]</scope>
    <source>
        <strain evidence="3">LaAM-08-1</strain>
    </source>
</reference>
<dbReference type="AlphaFoldDB" id="A0A0C9WND1"/>
<organism evidence="2 3">
    <name type="scientific">Laccaria amethystina LaAM-08-1</name>
    <dbReference type="NCBI Taxonomy" id="1095629"/>
    <lineage>
        <taxon>Eukaryota</taxon>
        <taxon>Fungi</taxon>
        <taxon>Dikarya</taxon>
        <taxon>Basidiomycota</taxon>
        <taxon>Agaricomycotina</taxon>
        <taxon>Agaricomycetes</taxon>
        <taxon>Agaricomycetidae</taxon>
        <taxon>Agaricales</taxon>
        <taxon>Agaricineae</taxon>
        <taxon>Hydnangiaceae</taxon>
        <taxon>Laccaria</taxon>
    </lineage>
</organism>
<keyword evidence="3" id="KW-1185">Reference proteome</keyword>
<evidence type="ECO:0000256" key="1">
    <source>
        <dbReference type="SAM" id="MobiDB-lite"/>
    </source>
</evidence>
<feature type="compositionally biased region" description="Polar residues" evidence="1">
    <location>
        <begin position="30"/>
        <end position="45"/>
    </location>
</feature>
<dbReference type="HOGENOM" id="CLU_1299907_0_0_1"/>
<dbReference type="Proteomes" id="UP000054477">
    <property type="component" value="Unassembled WGS sequence"/>
</dbReference>
<evidence type="ECO:0000313" key="3">
    <source>
        <dbReference type="Proteomes" id="UP000054477"/>
    </source>
</evidence>
<accession>A0A0C9WND1</accession>
<evidence type="ECO:0000313" key="2">
    <source>
        <dbReference type="EMBL" id="KIJ91855.1"/>
    </source>
</evidence>
<reference evidence="2 3" key="1">
    <citation type="submission" date="2014-04" db="EMBL/GenBank/DDBJ databases">
        <authorList>
            <consortium name="DOE Joint Genome Institute"/>
            <person name="Kuo A."/>
            <person name="Kohler A."/>
            <person name="Nagy L.G."/>
            <person name="Floudas D."/>
            <person name="Copeland A."/>
            <person name="Barry K.W."/>
            <person name="Cichocki N."/>
            <person name="Veneault-Fourrey C."/>
            <person name="LaButti K."/>
            <person name="Lindquist E.A."/>
            <person name="Lipzen A."/>
            <person name="Lundell T."/>
            <person name="Morin E."/>
            <person name="Murat C."/>
            <person name="Sun H."/>
            <person name="Tunlid A."/>
            <person name="Henrissat B."/>
            <person name="Grigoriev I.V."/>
            <person name="Hibbett D.S."/>
            <person name="Martin F."/>
            <person name="Nordberg H.P."/>
            <person name="Cantor M.N."/>
            <person name="Hua S.X."/>
        </authorList>
    </citation>
    <scope>NUCLEOTIDE SEQUENCE [LARGE SCALE GENOMIC DNA]</scope>
    <source>
        <strain evidence="2 3">LaAM-08-1</strain>
    </source>
</reference>
<proteinExistence type="predicted"/>
<name>A0A0C9WND1_9AGAR</name>
<dbReference type="EMBL" id="KN838960">
    <property type="protein sequence ID" value="KIJ91855.1"/>
    <property type="molecule type" value="Genomic_DNA"/>
</dbReference>